<dbReference type="InterPro" id="IPR004547">
    <property type="entry name" value="Glucosamine6P_isomerase"/>
</dbReference>
<dbReference type="Pfam" id="PF01182">
    <property type="entry name" value="Glucosamine_iso"/>
    <property type="match status" value="1"/>
</dbReference>
<dbReference type="GO" id="GO:0004342">
    <property type="term" value="F:glucosamine-6-phosphate deaminase activity"/>
    <property type="evidence" value="ECO:0007669"/>
    <property type="project" value="InterPro"/>
</dbReference>
<dbReference type="OrthoDB" id="622550at2"/>
<dbReference type="Gene3D" id="3.40.50.1360">
    <property type="match status" value="1"/>
</dbReference>
<evidence type="ECO:0000313" key="5">
    <source>
        <dbReference type="Proteomes" id="UP000282311"/>
    </source>
</evidence>
<evidence type="ECO:0000256" key="1">
    <source>
        <dbReference type="ARBA" id="ARBA00023277"/>
    </source>
</evidence>
<dbReference type="GO" id="GO:0005737">
    <property type="term" value="C:cytoplasm"/>
    <property type="evidence" value="ECO:0007669"/>
    <property type="project" value="TreeGrafter"/>
</dbReference>
<dbReference type="GO" id="GO:0006043">
    <property type="term" value="P:glucosamine catabolic process"/>
    <property type="evidence" value="ECO:0007669"/>
    <property type="project" value="TreeGrafter"/>
</dbReference>
<dbReference type="PANTHER" id="PTHR11280">
    <property type="entry name" value="GLUCOSAMINE-6-PHOSPHATE ISOMERASE"/>
    <property type="match status" value="1"/>
</dbReference>
<dbReference type="CDD" id="cd01399">
    <property type="entry name" value="GlcN6P_deaminase"/>
    <property type="match status" value="1"/>
</dbReference>
<dbReference type="PANTHER" id="PTHR11280:SF6">
    <property type="entry name" value="GLUCOSAMINE-6-PHOSPHATE ISOMERASE NAGB"/>
    <property type="match status" value="1"/>
</dbReference>
<accession>A0A3B0CKU5</accession>
<dbReference type="InterPro" id="IPR031329">
    <property type="entry name" value="NEUT/ALK_ceramidase_N"/>
</dbReference>
<evidence type="ECO:0000259" key="2">
    <source>
        <dbReference type="Pfam" id="PF01182"/>
    </source>
</evidence>
<keyword evidence="1" id="KW-0119">Carbohydrate metabolism</keyword>
<proteinExistence type="predicted"/>
<sequence>MSADSKLLLGTAKIDIMPVKPIPLAGFGSRSGPFEGVNRRLFVRVNVLEQEVGGAKRRLLIAQGDIIWWGSERMEHIRATLAERFGIGPSDLILSAQHTHGGPSTSESFLEILGIPDSDYLQALDEALFSGVEQAIAGLEPVTAERGKGECRIGINRRKIVKGKMTMAPNPEGLLDPDVNVIRFRKESGATKAVFIHYSCHPTTTNSNYVTSEYPGVAAERLEATIGCGAVVSFLQGCTGNIRPSLHRDDRFYAGSEEDVARLGRALADEVERVLGGEMAALSPSLAPGKRVVVRLPFEELPTVDQLEAALAEGGTKGQWAAKLRSHPEKLQPDIPFDLTYLVLADGLSFLAMDGEVVLEYGDYIKRATGDRTLAMGYSNGMIGYVPTAAQITEGGYEGRESGIYFALPAAFSPVIEKVIKKAIDELIGDDDKMPLQPQPVKAESVDQLKVNVYANRGDLGAAAGRAAAAKIKELLGTKDRIRMIFAAAPSQNEFLETLVADGDIDWSRITAFHMDEYIGLPSDAPQKFSRFLSERLFDVVKPGTVNLIDSSSSIEAECARYGALLREAPIDIVCLGIGENGHIAFNDPPVADFADPETIKPVELDDECRQQQVNDGCFPAFGDVPTHALTLTIPTLLSGSYLYCMVPGPTKRAAVNRTLNGSISTECPSTVLRRHPNCTLYVDRDSYGA</sequence>
<dbReference type="Proteomes" id="UP000282311">
    <property type="component" value="Unassembled WGS sequence"/>
</dbReference>
<dbReference type="GO" id="GO:0006046">
    <property type="term" value="P:N-acetylglucosamine catabolic process"/>
    <property type="evidence" value="ECO:0007669"/>
    <property type="project" value="TreeGrafter"/>
</dbReference>
<protein>
    <recommendedName>
        <fullName evidence="6">Glucosamine-6-phosphate deaminase</fullName>
    </recommendedName>
</protein>
<gene>
    <name evidence="4" type="ORF">D7M11_09705</name>
</gene>
<evidence type="ECO:0000259" key="3">
    <source>
        <dbReference type="Pfam" id="PF04734"/>
    </source>
</evidence>
<dbReference type="Pfam" id="PF04734">
    <property type="entry name" value="Ceramidase_alk"/>
    <property type="match status" value="1"/>
</dbReference>
<dbReference type="GO" id="GO:0005975">
    <property type="term" value="P:carbohydrate metabolic process"/>
    <property type="evidence" value="ECO:0007669"/>
    <property type="project" value="InterPro"/>
</dbReference>
<feature type="domain" description="Neutral/alkaline non-lysosomal ceramidase N-terminal" evidence="3">
    <location>
        <begin position="8"/>
        <end position="228"/>
    </location>
</feature>
<name>A0A3B0CKU5_9BACL</name>
<dbReference type="EMBL" id="RBAH01000005">
    <property type="protein sequence ID" value="RKN85348.1"/>
    <property type="molecule type" value="Genomic_DNA"/>
</dbReference>
<dbReference type="RefSeq" id="WP_120747000.1">
    <property type="nucleotide sequence ID" value="NZ_RBAH01000005.1"/>
</dbReference>
<dbReference type="GO" id="GO:0042802">
    <property type="term" value="F:identical protein binding"/>
    <property type="evidence" value="ECO:0007669"/>
    <property type="project" value="TreeGrafter"/>
</dbReference>
<dbReference type="AlphaFoldDB" id="A0A3B0CKU5"/>
<comment type="caution">
    <text evidence="4">The sequence shown here is derived from an EMBL/GenBank/DDBJ whole genome shotgun (WGS) entry which is preliminary data.</text>
</comment>
<dbReference type="InterPro" id="IPR006148">
    <property type="entry name" value="Glc/Gal-6P_isomerase"/>
</dbReference>
<dbReference type="InterPro" id="IPR037171">
    <property type="entry name" value="NagB/RpiA_transferase-like"/>
</dbReference>
<feature type="domain" description="Glucosamine/galactosamine-6-phosphate isomerase" evidence="2">
    <location>
        <begin position="459"/>
        <end position="675"/>
    </location>
</feature>
<keyword evidence="5" id="KW-1185">Reference proteome</keyword>
<reference evidence="4 5" key="1">
    <citation type="journal article" date="2007" name="Int. J. Syst. Evol. Microbiol.">
        <title>Paenibacillus ginsengarvi sp. nov., isolated from soil from ginseng cultivation.</title>
        <authorList>
            <person name="Yoon M.H."/>
            <person name="Ten L.N."/>
            <person name="Im W.T."/>
        </authorList>
    </citation>
    <scope>NUCLEOTIDE SEQUENCE [LARGE SCALE GENOMIC DNA]</scope>
    <source>
        <strain evidence="4 5">KCTC 13059</strain>
    </source>
</reference>
<dbReference type="GO" id="GO:0019262">
    <property type="term" value="P:N-acetylneuraminate catabolic process"/>
    <property type="evidence" value="ECO:0007669"/>
    <property type="project" value="TreeGrafter"/>
</dbReference>
<dbReference type="SUPFAM" id="SSF100950">
    <property type="entry name" value="NagB/RpiA/CoA transferase-like"/>
    <property type="match status" value="1"/>
</dbReference>
<organism evidence="4 5">
    <name type="scientific">Paenibacillus ginsengarvi</name>
    <dbReference type="NCBI Taxonomy" id="400777"/>
    <lineage>
        <taxon>Bacteria</taxon>
        <taxon>Bacillati</taxon>
        <taxon>Bacillota</taxon>
        <taxon>Bacilli</taxon>
        <taxon>Bacillales</taxon>
        <taxon>Paenibacillaceae</taxon>
        <taxon>Paenibacillus</taxon>
    </lineage>
</organism>
<evidence type="ECO:0000313" key="4">
    <source>
        <dbReference type="EMBL" id="RKN85348.1"/>
    </source>
</evidence>
<evidence type="ECO:0008006" key="6">
    <source>
        <dbReference type="Google" id="ProtNLM"/>
    </source>
</evidence>